<protein>
    <submittedName>
        <fullName evidence="3">Uncharacterized protein</fullName>
    </submittedName>
</protein>
<feature type="signal peptide" evidence="2">
    <location>
        <begin position="1"/>
        <end position="25"/>
    </location>
</feature>
<evidence type="ECO:0000313" key="4">
    <source>
        <dbReference type="Proteomes" id="UP001286456"/>
    </source>
</evidence>
<feature type="compositionally biased region" description="Basic and acidic residues" evidence="1">
    <location>
        <begin position="72"/>
        <end position="89"/>
    </location>
</feature>
<accession>A0AAE0MMD9</accession>
<feature type="region of interest" description="Disordered" evidence="1">
    <location>
        <begin position="72"/>
        <end position="101"/>
    </location>
</feature>
<feature type="chain" id="PRO_5042203575" evidence="2">
    <location>
        <begin position="26"/>
        <end position="131"/>
    </location>
</feature>
<comment type="caution">
    <text evidence="3">The sequence shown here is derived from an EMBL/GenBank/DDBJ whole genome shotgun (WGS) entry which is preliminary data.</text>
</comment>
<sequence>MSFFFSFLFFFLFFFIFFPFQSNMASLYEKIHTRKVPTLPILDELPDSFLTNPLSDWSMVCCLCLTRTDKSCEEKKRRENRKEKEKKGQENNSPQRKKVDALSNLSMQASVVVFGLVYTCMQQRTRQATCM</sequence>
<dbReference type="EMBL" id="JAUEPO010000001">
    <property type="protein sequence ID" value="KAK3337490.1"/>
    <property type="molecule type" value="Genomic_DNA"/>
</dbReference>
<keyword evidence="4" id="KW-1185">Reference proteome</keyword>
<name>A0AAE0MMD9_9PEZI</name>
<dbReference type="Proteomes" id="UP001286456">
    <property type="component" value="Unassembled WGS sequence"/>
</dbReference>
<proteinExistence type="predicted"/>
<reference evidence="3" key="1">
    <citation type="journal article" date="2023" name="Mol. Phylogenet. Evol.">
        <title>Genome-scale phylogeny and comparative genomics of the fungal order Sordariales.</title>
        <authorList>
            <person name="Hensen N."/>
            <person name="Bonometti L."/>
            <person name="Westerberg I."/>
            <person name="Brannstrom I.O."/>
            <person name="Guillou S."/>
            <person name="Cros-Aarteil S."/>
            <person name="Calhoun S."/>
            <person name="Haridas S."/>
            <person name="Kuo A."/>
            <person name="Mondo S."/>
            <person name="Pangilinan J."/>
            <person name="Riley R."/>
            <person name="LaButti K."/>
            <person name="Andreopoulos B."/>
            <person name="Lipzen A."/>
            <person name="Chen C."/>
            <person name="Yan M."/>
            <person name="Daum C."/>
            <person name="Ng V."/>
            <person name="Clum A."/>
            <person name="Steindorff A."/>
            <person name="Ohm R.A."/>
            <person name="Martin F."/>
            <person name="Silar P."/>
            <person name="Natvig D.O."/>
            <person name="Lalanne C."/>
            <person name="Gautier V."/>
            <person name="Ament-Velasquez S.L."/>
            <person name="Kruys A."/>
            <person name="Hutchinson M.I."/>
            <person name="Powell A.J."/>
            <person name="Barry K."/>
            <person name="Miller A.N."/>
            <person name="Grigoriev I.V."/>
            <person name="Debuchy R."/>
            <person name="Gladieux P."/>
            <person name="Hiltunen Thoren M."/>
            <person name="Johannesson H."/>
        </authorList>
    </citation>
    <scope>NUCLEOTIDE SEQUENCE</scope>
    <source>
        <strain evidence="3">SMH4131-1</strain>
    </source>
</reference>
<keyword evidence="2" id="KW-0732">Signal</keyword>
<evidence type="ECO:0000313" key="3">
    <source>
        <dbReference type="EMBL" id="KAK3337490.1"/>
    </source>
</evidence>
<evidence type="ECO:0000256" key="2">
    <source>
        <dbReference type="SAM" id="SignalP"/>
    </source>
</evidence>
<reference evidence="3" key="2">
    <citation type="submission" date="2023-06" db="EMBL/GenBank/DDBJ databases">
        <authorList>
            <consortium name="Lawrence Berkeley National Laboratory"/>
            <person name="Haridas S."/>
            <person name="Hensen N."/>
            <person name="Bonometti L."/>
            <person name="Westerberg I."/>
            <person name="Brannstrom I.O."/>
            <person name="Guillou S."/>
            <person name="Cros-Aarteil S."/>
            <person name="Calhoun S."/>
            <person name="Kuo A."/>
            <person name="Mondo S."/>
            <person name="Pangilinan J."/>
            <person name="Riley R."/>
            <person name="Labutti K."/>
            <person name="Andreopoulos B."/>
            <person name="Lipzen A."/>
            <person name="Chen C."/>
            <person name="Yanf M."/>
            <person name="Daum C."/>
            <person name="Ng V."/>
            <person name="Clum A."/>
            <person name="Steindorff A."/>
            <person name="Ohm R."/>
            <person name="Martin F."/>
            <person name="Silar P."/>
            <person name="Natvig D."/>
            <person name="Lalanne C."/>
            <person name="Gautier V."/>
            <person name="Ament-Velasquez S.L."/>
            <person name="Kruys A."/>
            <person name="Hutchinson M.I."/>
            <person name="Powell A.J."/>
            <person name="Barry K."/>
            <person name="Miller A.N."/>
            <person name="Grigoriev I.V."/>
            <person name="Debuchy R."/>
            <person name="Gladieux P."/>
            <person name="Thoren M.H."/>
            <person name="Johannesson H."/>
        </authorList>
    </citation>
    <scope>NUCLEOTIDE SEQUENCE</scope>
    <source>
        <strain evidence="3">SMH4131-1</strain>
    </source>
</reference>
<dbReference type="AlphaFoldDB" id="A0AAE0MMD9"/>
<evidence type="ECO:0000256" key="1">
    <source>
        <dbReference type="SAM" id="MobiDB-lite"/>
    </source>
</evidence>
<organism evidence="3 4">
    <name type="scientific">Cercophora scortea</name>
    <dbReference type="NCBI Taxonomy" id="314031"/>
    <lineage>
        <taxon>Eukaryota</taxon>
        <taxon>Fungi</taxon>
        <taxon>Dikarya</taxon>
        <taxon>Ascomycota</taxon>
        <taxon>Pezizomycotina</taxon>
        <taxon>Sordariomycetes</taxon>
        <taxon>Sordariomycetidae</taxon>
        <taxon>Sordariales</taxon>
        <taxon>Lasiosphaeriaceae</taxon>
        <taxon>Cercophora</taxon>
    </lineage>
</organism>
<gene>
    <name evidence="3" type="ORF">B0T19DRAFT_75607</name>
</gene>